<organism evidence="7 8">
    <name type="scientific">Roseibium aggregatum</name>
    <dbReference type="NCBI Taxonomy" id="187304"/>
    <lineage>
        <taxon>Bacteria</taxon>
        <taxon>Pseudomonadati</taxon>
        <taxon>Pseudomonadota</taxon>
        <taxon>Alphaproteobacteria</taxon>
        <taxon>Hyphomicrobiales</taxon>
        <taxon>Stappiaceae</taxon>
        <taxon>Roseibium</taxon>
    </lineage>
</organism>
<dbReference type="Proteomes" id="UP000598467">
    <property type="component" value="Unassembled WGS sequence"/>
</dbReference>
<proteinExistence type="predicted"/>
<dbReference type="SUPFAM" id="SSF52200">
    <property type="entry name" value="Toll/Interleukin receptor TIR domain"/>
    <property type="match status" value="1"/>
</dbReference>
<feature type="transmembrane region" description="Helical" evidence="5">
    <location>
        <begin position="199"/>
        <end position="219"/>
    </location>
</feature>
<reference evidence="7" key="1">
    <citation type="submission" date="2020-05" db="EMBL/GenBank/DDBJ databases">
        <title>Identification of trans-AT polyketide cluster in two marine bacteria, producers of a novel glutaramide-containing polyketide sesbanimide D and analogs.</title>
        <authorList>
            <person name="Kacar D."/>
            <person name="Rodriguez P."/>
            <person name="Canedo L."/>
            <person name="Gonzalez E."/>
            <person name="Galan B."/>
            <person name="De La Calle F."/>
            <person name="Garcia J.L."/>
        </authorList>
    </citation>
    <scope>NUCLEOTIDE SEQUENCE</scope>
    <source>
        <strain evidence="7">PHM038</strain>
    </source>
</reference>
<dbReference type="InterPro" id="IPR015943">
    <property type="entry name" value="WD40/YVTN_repeat-like_dom_sf"/>
</dbReference>
<evidence type="ECO:0000256" key="4">
    <source>
        <dbReference type="SAM" id="MobiDB-lite"/>
    </source>
</evidence>
<keyword evidence="1 3" id="KW-0853">WD repeat</keyword>
<evidence type="ECO:0000256" key="1">
    <source>
        <dbReference type="ARBA" id="ARBA00022574"/>
    </source>
</evidence>
<protein>
    <submittedName>
        <fullName evidence="7">TIR domain-containing protein</fullName>
    </submittedName>
</protein>
<dbReference type="InterPro" id="IPR035897">
    <property type="entry name" value="Toll_tir_struct_dom_sf"/>
</dbReference>
<dbReference type="Gene3D" id="3.40.50.10140">
    <property type="entry name" value="Toll/interleukin-1 receptor homology (TIR) domain"/>
    <property type="match status" value="1"/>
</dbReference>
<dbReference type="RefSeq" id="WP_190292515.1">
    <property type="nucleotide sequence ID" value="NZ_JABFCZ010000017.1"/>
</dbReference>
<dbReference type="PROSITE" id="PS50294">
    <property type="entry name" value="WD_REPEATS_REGION"/>
    <property type="match status" value="1"/>
</dbReference>
<dbReference type="InterPro" id="IPR011047">
    <property type="entry name" value="Quinoprotein_ADH-like_sf"/>
</dbReference>
<dbReference type="Gene3D" id="2.130.10.10">
    <property type="entry name" value="YVTN repeat-like/Quinoprotein amine dehydrogenase"/>
    <property type="match status" value="3"/>
</dbReference>
<dbReference type="AlphaFoldDB" id="A0A926P1K1"/>
<evidence type="ECO:0000313" key="8">
    <source>
        <dbReference type="Proteomes" id="UP000598467"/>
    </source>
</evidence>
<dbReference type="PANTHER" id="PTHR22847">
    <property type="entry name" value="WD40 REPEAT PROTEIN"/>
    <property type="match status" value="1"/>
</dbReference>
<comment type="caution">
    <text evidence="7">The sequence shown here is derived from an EMBL/GenBank/DDBJ whole genome shotgun (WGS) entry which is preliminary data.</text>
</comment>
<name>A0A926P1K1_9HYPH</name>
<feature type="region of interest" description="Disordered" evidence="4">
    <location>
        <begin position="482"/>
        <end position="501"/>
    </location>
</feature>
<dbReference type="Pfam" id="PF13676">
    <property type="entry name" value="TIR_2"/>
    <property type="match status" value="1"/>
</dbReference>
<dbReference type="SUPFAM" id="SSF50998">
    <property type="entry name" value="Quinoprotein alcohol dehydrogenase-like"/>
    <property type="match status" value="2"/>
</dbReference>
<dbReference type="PANTHER" id="PTHR22847:SF637">
    <property type="entry name" value="WD REPEAT DOMAIN 5B"/>
    <property type="match status" value="1"/>
</dbReference>
<dbReference type="InterPro" id="IPR000157">
    <property type="entry name" value="TIR_dom"/>
</dbReference>
<keyword evidence="5" id="KW-0472">Membrane</keyword>
<evidence type="ECO:0000256" key="2">
    <source>
        <dbReference type="ARBA" id="ARBA00022737"/>
    </source>
</evidence>
<gene>
    <name evidence="7" type="ORF">HK439_15935</name>
</gene>
<dbReference type="GO" id="GO:0007165">
    <property type="term" value="P:signal transduction"/>
    <property type="evidence" value="ECO:0007669"/>
    <property type="project" value="InterPro"/>
</dbReference>
<feature type="repeat" description="WD" evidence="3">
    <location>
        <begin position="633"/>
        <end position="674"/>
    </location>
</feature>
<evidence type="ECO:0000259" key="6">
    <source>
        <dbReference type="Pfam" id="PF13676"/>
    </source>
</evidence>
<dbReference type="EMBL" id="JABFCZ010000017">
    <property type="protein sequence ID" value="MBD1547758.1"/>
    <property type="molecule type" value="Genomic_DNA"/>
</dbReference>
<feature type="domain" description="TIR" evidence="6">
    <location>
        <begin position="20"/>
        <end position="131"/>
    </location>
</feature>
<keyword evidence="5" id="KW-0812">Transmembrane</keyword>
<evidence type="ECO:0000313" key="7">
    <source>
        <dbReference type="EMBL" id="MBD1547758.1"/>
    </source>
</evidence>
<dbReference type="PROSITE" id="PS50082">
    <property type="entry name" value="WD_REPEATS_2"/>
    <property type="match status" value="1"/>
</dbReference>
<sequence length="1123" mass="118783">MTIAGDGANRQARDFRYAGFISYSQKDKAWAKRIHRALERYRLPAGLPEEKRKRNRLGRFFRDDDELAGAPSLGAALEGAIDDAGALIVICSPNAAQSKWVDAEVRRFKQRGPSARVFAVIVAGRPDADNPDEQCFPPSLLSRVDADGNLTGEPDEPLAPDATKEGFPRLVTRLAAGLIGVGFDALWQRERRRRLRQKIVAGVAAVALIAGSATGYVLVRDAKQRELRSESLALAGAAQTALDEGRLQDALSALRTALPADLDHPDRPVVPQALTALRRALADSTADGVLARFEEPVRALRMTGKRRLAVFLDSGAIVTVDPDTGAKAGTLAADRRYRPLGTSGLVYTVANDEHQLADGTWTIDNSAVVADPDTGKTLKTVAATGNDWWFKDAVSPDGSRVLASATQSGSHKPTELAVFALQADGNDGAGPQSVVDVPTLDTDVHLSAAFGDDDTVFLSWGDKRKTLAVWNTGEHEPRILVEPDDTPGCGESGPVDEDRQDSVVLSPDRKLVTHTRHLADDTLCVRIWDGRTGDPVSEQVLTEARASTVMALTPELLALSKDHHSMFSDAELRSADGARWPVKGCGSPLSGSLTLEASLDRWITDQATRISACVSGDAITVLAGPAWQPAGSYRGHANEVAALWLDGPDRQLWSGGADGTVRRWTIPQGSPLKEDLQPVTPAVAGGPHVAALFRQGDGGLILQAFDGAGTAVSPRIPFRPAPVPEGTTAPRRNVAPVLLAGGQTVGIAEAFDCGFLACPDGLQNRLTLWRVKDGSSLLQVDGMAPGGFLKQIPVALHLAGDQALLRLRDGTARIVDLSNGSVRATITPPDGSYIRDAAFAHGHWWLVQDDSPQDPDKRNVELLRLPESLSAKTLSNGDLKTVDRRLSQDGTLYAAPDGSALMIAHRYSNGGAQTALSVVAADGTLAATADLPEAAYAIEDVTFPATSGETGTAALLFGDAAPPMLMDLASGALTPLASAQAGSAHDTWRVEDPLRRAFVSTDNSRLSILAYAKTDPGALCPSLDGTAADAAAFNGDGSRLAVADGDGQVKIFDIETCTVERTASVWASGLKPLAFAADGTLWIRDSDGPFRLVPPPPADAELLQRLRRIGGTMQGPGKGAGEG</sequence>
<keyword evidence="5" id="KW-1133">Transmembrane helix</keyword>
<accession>A0A926P1K1</accession>
<dbReference type="InterPro" id="IPR001680">
    <property type="entry name" value="WD40_rpt"/>
</dbReference>
<evidence type="ECO:0000256" key="3">
    <source>
        <dbReference type="PROSITE-ProRule" id="PRU00221"/>
    </source>
</evidence>
<evidence type="ECO:0000256" key="5">
    <source>
        <dbReference type="SAM" id="Phobius"/>
    </source>
</evidence>
<keyword evidence="2" id="KW-0677">Repeat</keyword>
<dbReference type="SMART" id="SM00320">
    <property type="entry name" value="WD40"/>
    <property type="match status" value="2"/>
</dbReference>